<dbReference type="Gene3D" id="3.50.50.60">
    <property type="entry name" value="FAD/NAD(P)-binding domain"/>
    <property type="match status" value="1"/>
</dbReference>
<dbReference type="SUPFAM" id="SSF51905">
    <property type="entry name" value="FAD/NAD(P)-binding domain"/>
    <property type="match status" value="1"/>
</dbReference>
<dbReference type="PANTHER" id="PTHR42685:SF22">
    <property type="entry name" value="CONDITIONED MEDIUM FACTOR RECEPTOR 1"/>
    <property type="match status" value="1"/>
</dbReference>
<dbReference type="InterPro" id="IPR011777">
    <property type="entry name" value="Geranylgeranyl_Rdtase_fam"/>
</dbReference>
<organism evidence="2 3">
    <name type="scientific">Sorangium cellulosum</name>
    <name type="common">Polyangium cellulosum</name>
    <dbReference type="NCBI Taxonomy" id="56"/>
    <lineage>
        <taxon>Bacteria</taxon>
        <taxon>Pseudomonadati</taxon>
        <taxon>Myxococcota</taxon>
        <taxon>Polyangia</taxon>
        <taxon>Polyangiales</taxon>
        <taxon>Polyangiaceae</taxon>
        <taxon>Sorangium</taxon>
    </lineage>
</organism>
<dbReference type="AlphaFoldDB" id="A0A150PLB4"/>
<dbReference type="PANTHER" id="PTHR42685">
    <property type="entry name" value="GERANYLGERANYL DIPHOSPHATE REDUCTASE"/>
    <property type="match status" value="1"/>
</dbReference>
<dbReference type="InterPro" id="IPR050407">
    <property type="entry name" value="Geranylgeranyl_reductase"/>
</dbReference>
<reference evidence="2 3" key="1">
    <citation type="submission" date="2014-02" db="EMBL/GenBank/DDBJ databases">
        <title>The small core and large imbalanced accessory genome model reveals a collaborative survival strategy of Sorangium cellulosum strains in nature.</title>
        <authorList>
            <person name="Han K."/>
            <person name="Peng R."/>
            <person name="Blom J."/>
            <person name="Li Y.-Z."/>
        </authorList>
    </citation>
    <scope>NUCLEOTIDE SEQUENCE [LARGE SCALE GENOMIC DNA]</scope>
    <source>
        <strain evidence="2 3">So0157-25</strain>
    </source>
</reference>
<dbReference type="GO" id="GO:0016628">
    <property type="term" value="F:oxidoreductase activity, acting on the CH-CH group of donors, NAD or NADP as acceptor"/>
    <property type="evidence" value="ECO:0007669"/>
    <property type="project" value="InterPro"/>
</dbReference>
<name>A0A150PLB4_SORCE</name>
<feature type="domain" description="FAD-binding" evidence="1">
    <location>
        <begin position="4"/>
        <end position="338"/>
    </location>
</feature>
<evidence type="ECO:0000259" key="1">
    <source>
        <dbReference type="Pfam" id="PF01494"/>
    </source>
</evidence>
<protein>
    <recommendedName>
        <fullName evidence="1">FAD-binding domain-containing protein</fullName>
    </recommendedName>
</protein>
<dbReference type="InterPro" id="IPR036188">
    <property type="entry name" value="FAD/NAD-bd_sf"/>
</dbReference>
<dbReference type="PRINTS" id="PR00420">
    <property type="entry name" value="RNGMNOXGNASE"/>
</dbReference>
<dbReference type="Proteomes" id="UP000075420">
    <property type="component" value="Unassembled WGS sequence"/>
</dbReference>
<dbReference type="NCBIfam" id="TIGR02032">
    <property type="entry name" value="GG-red-SF"/>
    <property type="match status" value="1"/>
</dbReference>
<evidence type="ECO:0000313" key="2">
    <source>
        <dbReference type="EMBL" id="KYF56228.1"/>
    </source>
</evidence>
<dbReference type="Pfam" id="PF01494">
    <property type="entry name" value="FAD_binding_3"/>
    <property type="match status" value="1"/>
</dbReference>
<dbReference type="InterPro" id="IPR002938">
    <property type="entry name" value="FAD-bd"/>
</dbReference>
<gene>
    <name evidence="2" type="ORF">BE08_31965</name>
</gene>
<accession>A0A150PLB4</accession>
<evidence type="ECO:0000313" key="3">
    <source>
        <dbReference type="Proteomes" id="UP000075420"/>
    </source>
</evidence>
<dbReference type="GO" id="GO:0071949">
    <property type="term" value="F:FAD binding"/>
    <property type="evidence" value="ECO:0007669"/>
    <property type="project" value="InterPro"/>
</dbReference>
<sequence>MTVYDVVIAGAGPAGSALAIELASEGYSVLLCDAARFPRDKVCGDYVSPKGLARLAALGCGEAIRGLECTPIRRSRLYLNRDHLVSGVLPRVAGLPAHGHAIPRKELDDILFRRAIGAGAVVRESCRVTGFEATARGVHVSATHEGKACRIEGRLLVGADGATSAVANAAGLRMNDPRYTLASIRAYAHGLTLDHTLMYFDEKYFPGYGWVFPVRPGLCNIGVGMVSEPLVRSGLKLGDFYAKLTRLVHHLASSKGARVEIGPQRGWPIRSYGGATENHFERGLLIGEAGCFVDPINGEGIPLALSSAHLAARTVRAAFQEGRFGKDFLARYEADFRARFDPDLGISDLSVTMIRNRHLLPVWLAIFRTMSLTAQQDARYAEVTGGILGGVIPAREAITPEMFVRALAHGPGFWREALGVGAPGGLSGWLAGGAALLEFQSSLARAIQDDGAWLYEWAREIQSKQKKLGASVLRGVLFEGR</sequence>
<comment type="caution">
    <text evidence="2">The sequence shown here is derived from an EMBL/GenBank/DDBJ whole genome shotgun (WGS) entry which is preliminary data.</text>
</comment>
<proteinExistence type="predicted"/>
<dbReference type="EMBL" id="JELY01001311">
    <property type="protein sequence ID" value="KYF56228.1"/>
    <property type="molecule type" value="Genomic_DNA"/>
</dbReference>